<evidence type="ECO:0000256" key="1">
    <source>
        <dbReference type="SAM" id="Phobius"/>
    </source>
</evidence>
<reference evidence="2" key="2">
    <citation type="submission" date="2020-09" db="EMBL/GenBank/DDBJ databases">
        <authorList>
            <person name="Sun Q."/>
            <person name="Zhou Y."/>
        </authorList>
    </citation>
    <scope>NUCLEOTIDE SEQUENCE</scope>
    <source>
        <strain evidence="2">CGMCC 1.15478</strain>
    </source>
</reference>
<reference evidence="2" key="1">
    <citation type="journal article" date="2014" name="Int. J. Syst. Evol. Microbiol.">
        <title>Complete genome sequence of Corynebacterium casei LMG S-19264T (=DSM 44701T), isolated from a smear-ripened cheese.</title>
        <authorList>
            <consortium name="US DOE Joint Genome Institute (JGI-PGF)"/>
            <person name="Walter F."/>
            <person name="Albersmeier A."/>
            <person name="Kalinowski J."/>
            <person name="Ruckert C."/>
        </authorList>
    </citation>
    <scope>NUCLEOTIDE SEQUENCE</scope>
    <source>
        <strain evidence="2">CGMCC 1.15478</strain>
    </source>
</reference>
<keyword evidence="3" id="KW-1185">Reference proteome</keyword>
<keyword evidence="1" id="KW-0472">Membrane</keyword>
<accession>A0A916UBB9</accession>
<proteinExistence type="predicted"/>
<evidence type="ECO:0000313" key="2">
    <source>
        <dbReference type="EMBL" id="GGC65514.1"/>
    </source>
</evidence>
<keyword evidence="1" id="KW-1133">Transmembrane helix</keyword>
<organism evidence="2 3">
    <name type="scientific">Hoyosella rhizosphaerae</name>
    <dbReference type="NCBI Taxonomy" id="1755582"/>
    <lineage>
        <taxon>Bacteria</taxon>
        <taxon>Bacillati</taxon>
        <taxon>Actinomycetota</taxon>
        <taxon>Actinomycetes</taxon>
        <taxon>Mycobacteriales</taxon>
        <taxon>Hoyosellaceae</taxon>
        <taxon>Hoyosella</taxon>
    </lineage>
</organism>
<dbReference type="AlphaFoldDB" id="A0A916UBB9"/>
<sequence>MNSQKSDARRESIRATMAHVPLAIVGILLLIALALVLGDRWRRGAFVLGVAAILAGWCRLILPEVQAGLLAVRSRPFDVAALAAMGTMIVWLTLSIDPLGTG</sequence>
<evidence type="ECO:0008006" key="4">
    <source>
        <dbReference type="Google" id="ProtNLM"/>
    </source>
</evidence>
<comment type="caution">
    <text evidence="2">The sequence shown here is derived from an EMBL/GenBank/DDBJ whole genome shotgun (WGS) entry which is preliminary data.</text>
</comment>
<gene>
    <name evidence="2" type="ORF">GCM10011410_17480</name>
</gene>
<feature type="transmembrane region" description="Helical" evidence="1">
    <location>
        <begin position="20"/>
        <end position="38"/>
    </location>
</feature>
<name>A0A916UBB9_9ACTN</name>
<dbReference type="InterPro" id="IPR021385">
    <property type="entry name" value="DUF3017"/>
</dbReference>
<protein>
    <recommendedName>
        <fullName evidence="4">DUF3017 domain-containing protein</fullName>
    </recommendedName>
</protein>
<keyword evidence="1" id="KW-0812">Transmembrane</keyword>
<dbReference type="Proteomes" id="UP000641514">
    <property type="component" value="Unassembled WGS sequence"/>
</dbReference>
<feature type="transmembrane region" description="Helical" evidence="1">
    <location>
        <begin position="44"/>
        <end position="65"/>
    </location>
</feature>
<evidence type="ECO:0000313" key="3">
    <source>
        <dbReference type="Proteomes" id="UP000641514"/>
    </source>
</evidence>
<feature type="transmembrane region" description="Helical" evidence="1">
    <location>
        <begin position="77"/>
        <end position="96"/>
    </location>
</feature>
<dbReference type="EMBL" id="BMJH01000002">
    <property type="protein sequence ID" value="GGC65514.1"/>
    <property type="molecule type" value="Genomic_DNA"/>
</dbReference>
<dbReference type="Pfam" id="PF11222">
    <property type="entry name" value="DUF3017"/>
    <property type="match status" value="1"/>
</dbReference>